<organism evidence="2 3">
    <name type="scientific">Streptomyces calvus</name>
    <dbReference type="NCBI Taxonomy" id="67282"/>
    <lineage>
        <taxon>Bacteria</taxon>
        <taxon>Bacillati</taxon>
        <taxon>Actinomycetota</taxon>
        <taxon>Actinomycetes</taxon>
        <taxon>Kitasatosporales</taxon>
        <taxon>Streptomycetaceae</taxon>
        <taxon>Streptomyces</taxon>
    </lineage>
</organism>
<dbReference type="AlphaFoldDB" id="A0AA40SED4"/>
<dbReference type="EMBL" id="JACJIE010000007">
    <property type="protein sequence ID" value="MBA8944848.1"/>
    <property type="molecule type" value="Genomic_DNA"/>
</dbReference>
<protein>
    <recommendedName>
        <fullName evidence="4">PBS lyase</fullName>
    </recommendedName>
</protein>
<proteinExistence type="predicted"/>
<reference evidence="2 3" key="1">
    <citation type="submission" date="2020-08" db="EMBL/GenBank/DDBJ databases">
        <title>Genomic Encyclopedia of Type Strains, Phase III (KMG-III): the genomes of soil and plant-associated and newly described type strains.</title>
        <authorList>
            <person name="Whitman W."/>
        </authorList>
    </citation>
    <scope>NUCLEOTIDE SEQUENCE [LARGE SCALE GENOMIC DNA]</scope>
    <source>
        <strain evidence="2 3">CECT 3271</strain>
    </source>
</reference>
<feature type="region of interest" description="Disordered" evidence="1">
    <location>
        <begin position="93"/>
        <end position="134"/>
    </location>
</feature>
<dbReference type="RefSeq" id="WP_142196814.1">
    <property type="nucleotide sequence ID" value="NZ_BMSU01000003.1"/>
</dbReference>
<sequence>MFTGIDEVDWASMRHAYGSAEDVPRLLRGLASPDAAERETALDGMYGAVHHQGDVYDSTLACVPFLFALAVREEVPDRAGIVELLVSIGGADEEAESEAEADEEAESEAGADGVPDAAVGGEAEGGDADGHGPHAMARTAVRVGAGVFALLLGDADPAVRRAAPGALVRFLDQPERVLGLLRERITMERDDRVLLALTESLGRFARRHPHLAAGAVDLLVERSAPPHGPGLRLAALGQLAGCAPERLPADPVPVVLRLLDERAALRPADPEEPGGPDPDTLVGRLRRLRPSDEEGSRLLRTLHTALDDRVADRIALLSGQLGRPDPVDRCNAVWMSAGLFRTWRADYTEPVGLVGAQLTGGDDRLRDAAVAVLEDLFELALPAAGHLHALLTDRPELRVHTWERGVPTLGRPLRALARTGDPRAVGLLAEVLAGPVVPDDLGHVVPALGRAAAPLAPALRQHLAGLPLDADDLYERAGSTLRALAAIGDAEAVPVVLRMPAGMPAGLRLRDSLVAAAFRALGAAGAGAREAIPALRAALRGGQGVVAAEALWAVEGDPEAVLPVLLGELDAGSGGSRRAAAEVLGRLGPAARAALPGLRRLTQSGDLWERTAAAHALWRVAGEPETAADVLRAAWAESPYTRVPTADLAARLGPAAAPLHDLLRAELAAPRRHRAGPGGHGSHDVHEDERLLRSCRRALAGG</sequence>
<dbReference type="InterPro" id="IPR011989">
    <property type="entry name" value="ARM-like"/>
</dbReference>
<evidence type="ECO:0000256" key="1">
    <source>
        <dbReference type="SAM" id="MobiDB-lite"/>
    </source>
</evidence>
<dbReference type="InterPro" id="IPR016024">
    <property type="entry name" value="ARM-type_fold"/>
</dbReference>
<evidence type="ECO:0000313" key="2">
    <source>
        <dbReference type="EMBL" id="MBA8944848.1"/>
    </source>
</evidence>
<feature type="compositionally biased region" description="Low complexity" evidence="1">
    <location>
        <begin position="110"/>
        <end position="121"/>
    </location>
</feature>
<name>A0AA40SED4_9ACTN</name>
<evidence type="ECO:0008006" key="4">
    <source>
        <dbReference type="Google" id="ProtNLM"/>
    </source>
</evidence>
<dbReference type="Proteomes" id="UP000530412">
    <property type="component" value="Unassembled WGS sequence"/>
</dbReference>
<accession>A0AA40SED4</accession>
<dbReference type="Gene3D" id="1.25.10.10">
    <property type="entry name" value="Leucine-rich Repeat Variant"/>
    <property type="match status" value="2"/>
</dbReference>
<gene>
    <name evidence="2" type="ORF">FHS33_003291</name>
</gene>
<dbReference type="Pfam" id="PF13646">
    <property type="entry name" value="HEAT_2"/>
    <property type="match status" value="1"/>
</dbReference>
<feature type="compositionally biased region" description="Acidic residues" evidence="1">
    <location>
        <begin position="93"/>
        <end position="109"/>
    </location>
</feature>
<comment type="caution">
    <text evidence="2">The sequence shown here is derived from an EMBL/GenBank/DDBJ whole genome shotgun (WGS) entry which is preliminary data.</text>
</comment>
<dbReference type="SUPFAM" id="SSF48371">
    <property type="entry name" value="ARM repeat"/>
    <property type="match status" value="1"/>
</dbReference>
<evidence type="ECO:0000313" key="3">
    <source>
        <dbReference type="Proteomes" id="UP000530412"/>
    </source>
</evidence>